<accession>A0AAV4XQ28</accession>
<evidence type="ECO:0000313" key="1">
    <source>
        <dbReference type="EMBL" id="GIY96778.1"/>
    </source>
</evidence>
<name>A0AAV4XQ28_CAEEX</name>
<dbReference type="EMBL" id="BPLR01000699">
    <property type="protein sequence ID" value="GIY96778.1"/>
    <property type="molecule type" value="Genomic_DNA"/>
</dbReference>
<sequence>MPGELSLQLWCDPQPSVFFCSGGGKKKGVLDEISAFCFHHFLPFGYLRKLFRRMVFAFEVRLSSVRMAV</sequence>
<comment type="caution">
    <text evidence="1">The sequence shown here is derived from an EMBL/GenBank/DDBJ whole genome shotgun (WGS) entry which is preliminary data.</text>
</comment>
<protein>
    <submittedName>
        <fullName evidence="1">Uncharacterized protein</fullName>
    </submittedName>
</protein>
<keyword evidence="2" id="KW-1185">Reference proteome</keyword>
<organism evidence="1 2">
    <name type="scientific">Caerostris extrusa</name>
    <name type="common">Bark spider</name>
    <name type="synonym">Caerostris bankana</name>
    <dbReference type="NCBI Taxonomy" id="172846"/>
    <lineage>
        <taxon>Eukaryota</taxon>
        <taxon>Metazoa</taxon>
        <taxon>Ecdysozoa</taxon>
        <taxon>Arthropoda</taxon>
        <taxon>Chelicerata</taxon>
        <taxon>Arachnida</taxon>
        <taxon>Araneae</taxon>
        <taxon>Araneomorphae</taxon>
        <taxon>Entelegynae</taxon>
        <taxon>Araneoidea</taxon>
        <taxon>Araneidae</taxon>
        <taxon>Caerostris</taxon>
    </lineage>
</organism>
<gene>
    <name evidence="1" type="ORF">CEXT_148441</name>
</gene>
<dbReference type="Proteomes" id="UP001054945">
    <property type="component" value="Unassembled WGS sequence"/>
</dbReference>
<reference evidence="1 2" key="1">
    <citation type="submission" date="2021-06" db="EMBL/GenBank/DDBJ databases">
        <title>Caerostris extrusa draft genome.</title>
        <authorList>
            <person name="Kono N."/>
            <person name="Arakawa K."/>
        </authorList>
    </citation>
    <scope>NUCLEOTIDE SEQUENCE [LARGE SCALE GENOMIC DNA]</scope>
</reference>
<dbReference type="AlphaFoldDB" id="A0AAV4XQ28"/>
<evidence type="ECO:0000313" key="2">
    <source>
        <dbReference type="Proteomes" id="UP001054945"/>
    </source>
</evidence>
<proteinExistence type="predicted"/>